<feature type="transmembrane region" description="Helical" evidence="1">
    <location>
        <begin position="6"/>
        <end position="24"/>
    </location>
</feature>
<protein>
    <submittedName>
        <fullName evidence="2">Uncharacterized protein</fullName>
    </submittedName>
</protein>
<sequence>MEAIWTSVVAVVGTLLGSVITHVFQRLASRRNEEFTRSEALRQEWIATYTAFAAAVEDYRHGQATRWYRKREDAGGESYKEARDEAHRLRTVARQALYRVKLLTHDQSVARAAELAYQRTTEISEAVEDSEHLSRARKAREAIEAFVSVAARLVR</sequence>
<keyword evidence="3" id="KW-1185">Reference proteome</keyword>
<organism evidence="2 3">
    <name type="scientific">Streptomyces spirodelae</name>
    <dbReference type="NCBI Taxonomy" id="2812904"/>
    <lineage>
        <taxon>Bacteria</taxon>
        <taxon>Bacillati</taxon>
        <taxon>Actinomycetota</taxon>
        <taxon>Actinomycetes</taxon>
        <taxon>Kitasatosporales</taxon>
        <taxon>Streptomycetaceae</taxon>
        <taxon>Streptomyces</taxon>
    </lineage>
</organism>
<proteinExistence type="predicted"/>
<name>A0ABS3X246_9ACTN</name>
<evidence type="ECO:0000256" key="1">
    <source>
        <dbReference type="SAM" id="Phobius"/>
    </source>
</evidence>
<comment type="caution">
    <text evidence="2">The sequence shown here is derived from an EMBL/GenBank/DDBJ whole genome shotgun (WGS) entry which is preliminary data.</text>
</comment>
<dbReference type="RefSeq" id="WP_209268213.1">
    <property type="nucleotide sequence ID" value="NZ_JAFFZN010000035.1"/>
</dbReference>
<gene>
    <name evidence="2" type="ORF">JW592_28965</name>
</gene>
<keyword evidence="1" id="KW-0812">Transmembrane</keyword>
<dbReference type="Proteomes" id="UP001518976">
    <property type="component" value="Unassembled WGS sequence"/>
</dbReference>
<evidence type="ECO:0000313" key="3">
    <source>
        <dbReference type="Proteomes" id="UP001518976"/>
    </source>
</evidence>
<keyword evidence="1" id="KW-1133">Transmembrane helix</keyword>
<dbReference type="EMBL" id="JAFFZN010000035">
    <property type="protein sequence ID" value="MBO8189450.1"/>
    <property type="molecule type" value="Genomic_DNA"/>
</dbReference>
<evidence type="ECO:0000313" key="2">
    <source>
        <dbReference type="EMBL" id="MBO8189450.1"/>
    </source>
</evidence>
<accession>A0ABS3X246</accession>
<reference evidence="2 3" key="1">
    <citation type="submission" date="2021-02" db="EMBL/GenBank/DDBJ databases">
        <title>Streptomyces spirodelae sp. nov., isolated from duckweed.</title>
        <authorList>
            <person name="Saimee Y."/>
            <person name="Duangmal K."/>
        </authorList>
    </citation>
    <scope>NUCLEOTIDE SEQUENCE [LARGE SCALE GENOMIC DNA]</scope>
    <source>
        <strain evidence="2 3">DW4-2</strain>
    </source>
</reference>
<keyword evidence="1" id="KW-0472">Membrane</keyword>